<evidence type="ECO:0000313" key="2">
    <source>
        <dbReference type="EMBL" id="MCA9391861.1"/>
    </source>
</evidence>
<evidence type="ECO:0000313" key="3">
    <source>
        <dbReference type="Proteomes" id="UP000751518"/>
    </source>
</evidence>
<protein>
    <submittedName>
        <fullName evidence="2">Uncharacterized protein</fullName>
    </submittedName>
</protein>
<dbReference type="EMBL" id="JAGQKZ010000008">
    <property type="protein sequence ID" value="MCA9391861.1"/>
    <property type="molecule type" value="Genomic_DNA"/>
</dbReference>
<sequence length="1445" mass="156637">MRKLRFVLRAGVLVMLLFICGLLLTPPDTQAALPPNVEPSTIFTGRFIPAFIGGAYDPTEAYAAMAGLPVYVVAFDDWQGPPKIGGSDPDLTWIIGDRAVRTQIRADGTFQAQGLPQGEQYGVYFPFALKSSTGEIVRTDCRGGRDVFDGTLDGSDTDKNPCKTWDANRSWPFRMVRAEDRLADSFGYAALYNTGEESGTAAAGTDLFPIYTQVEAPLGQSPTEYEEVRVEHVFVTKRLDLDIDNNINTFPLVPTNTIKIQIESADESSSYEVWAMRYARMNDVLSDQHVFGPLDYPVIRGRAVETSRETDVSLPVFTFQAYAPQGNYAIIVWKRGNSSPTYLNWGGSQPINSSVDGSGVDSLNSSQYGVSLEWVRRESDVDTTALPGFSLNSDWRSVLDKDYKIKPRTNEFTVWGLVTAQQRVTSTSYYESLFTPQIMLDQSTAVLKINSADEETYRGYYNYNDLPDSNDFKDADFMTIDSSYHGAEYESVVAGVRGAYIVSNYNVGVDRKSVSNSVELSLATEFMAGSTATNQGLIRLYSQNAQAVNDWKVIDGPARLDFSSKKSTLEAAPGINSDVIIGGFGSGLQMHVTSNAYGGSYPAKGATVAIHPSAYAPDGVHITAESTTYDVDFNGNVFIPYDELKSIGDDVPLDEMGYTVKIQRTAESTEFDIGKDTSYQFQISSGSNADVLLAINDVQLGASGTRPDRYNLALLNRVDEMLSEDDTLAVGSAVMAEVPILMDPQLKGDGSAITLAVFVPGRGKKYFCRDTEGCELTNKDGSPIAGWTISGDDTVILRLAAPGVRLEPQCPGNNSLSTCDNIKVNSQTSRYIMTATAETDNGVYEDEHEISIDTGQTDVPNGVQLSLSINCKSLGDRVYKEISDETGTVLGFSLEAAMQSFTTKAACSVGKFFSQKVPSIFQVIYHYGLQTRALTQEYGVGQIYEIGKVVVNVIFIALFFIMAVMTILRVQPEQWHIRVLLPKLLLALILANYSILIVQAILDVNNFLSHTIFNFTADILSSQRLASGASVVAFGAQAGRGALAGGLGIVAGFGTAMVNMAIGLISLIAGTGGGAVLGIIFFVISFIGVVLIQLLLLVLIFFARYAVIWLATIAGPFVFALSVLPWFSNLREKWLGIVVGVAFVQTAVAGLLAVGVLLLVVGSGEDALFGGFGQALVGVIIFAMAFSVPKRMLSAAGDFIPQMGDLSNFRKKQESLALKRFKDKERQSVADTLQPPTGLRAAGQWLDQNTFGRLEGIPIVGGTAARAARGIASTPFRLGGGALKGAGNLLTGGIVDESQLRKYENEEKMDDVRKKMQAKAMFDAAKENDIQFSNLKDIGDYLDHNLPGQKITLPDGSDIVPSKYYLHLADLADASDTVLTVAAFTHEGGKANGKLLKPDKVRANLLKAVKTIRKNEKDEAEAKRKVNELVNAVTLAARRANRRGS</sequence>
<keyword evidence="1" id="KW-0472">Membrane</keyword>
<keyword evidence="1" id="KW-1133">Transmembrane helix</keyword>
<dbReference type="Proteomes" id="UP000751518">
    <property type="component" value="Unassembled WGS sequence"/>
</dbReference>
<reference evidence="2" key="2">
    <citation type="journal article" date="2021" name="Microbiome">
        <title>Successional dynamics and alternative stable states in a saline activated sludge microbial community over 9 years.</title>
        <authorList>
            <person name="Wang Y."/>
            <person name="Ye J."/>
            <person name="Ju F."/>
            <person name="Liu L."/>
            <person name="Boyd J.A."/>
            <person name="Deng Y."/>
            <person name="Parks D.H."/>
            <person name="Jiang X."/>
            <person name="Yin X."/>
            <person name="Woodcroft B.J."/>
            <person name="Tyson G.W."/>
            <person name="Hugenholtz P."/>
            <person name="Polz M.F."/>
            <person name="Zhang T."/>
        </authorList>
    </citation>
    <scope>NUCLEOTIDE SEQUENCE</scope>
    <source>
        <strain evidence="2">HKST-UBA03</strain>
    </source>
</reference>
<organism evidence="2 3">
    <name type="scientific">candidate division WWE3 bacterium</name>
    <dbReference type="NCBI Taxonomy" id="2053526"/>
    <lineage>
        <taxon>Bacteria</taxon>
        <taxon>Katanobacteria</taxon>
    </lineage>
</organism>
<name>A0A955LK78_UNCKA</name>
<proteinExistence type="predicted"/>
<accession>A0A955LK78</accession>
<feature type="transmembrane region" description="Helical" evidence="1">
    <location>
        <begin position="1076"/>
        <end position="1102"/>
    </location>
</feature>
<feature type="transmembrane region" description="Helical" evidence="1">
    <location>
        <begin position="1167"/>
        <end position="1186"/>
    </location>
</feature>
<comment type="caution">
    <text evidence="2">The sequence shown here is derived from an EMBL/GenBank/DDBJ whole genome shotgun (WGS) entry which is preliminary data.</text>
</comment>
<feature type="transmembrane region" description="Helical" evidence="1">
    <location>
        <begin position="980"/>
        <end position="1002"/>
    </location>
</feature>
<keyword evidence="1" id="KW-0812">Transmembrane</keyword>
<feature type="transmembrane region" description="Helical" evidence="1">
    <location>
        <begin position="1108"/>
        <end position="1127"/>
    </location>
</feature>
<feature type="transmembrane region" description="Helical" evidence="1">
    <location>
        <begin position="1047"/>
        <end position="1069"/>
    </location>
</feature>
<evidence type="ECO:0000256" key="1">
    <source>
        <dbReference type="SAM" id="Phobius"/>
    </source>
</evidence>
<reference evidence="2" key="1">
    <citation type="submission" date="2020-04" db="EMBL/GenBank/DDBJ databases">
        <authorList>
            <person name="Zhang T."/>
        </authorList>
    </citation>
    <scope>NUCLEOTIDE SEQUENCE</scope>
    <source>
        <strain evidence="2">HKST-UBA03</strain>
    </source>
</reference>
<feature type="transmembrane region" description="Helical" evidence="1">
    <location>
        <begin position="1134"/>
        <end position="1161"/>
    </location>
</feature>
<feature type="transmembrane region" description="Helical" evidence="1">
    <location>
        <begin position="949"/>
        <end position="968"/>
    </location>
</feature>
<gene>
    <name evidence="2" type="ORF">KC614_01485</name>
</gene>